<dbReference type="EnsemblPlants" id="LPERR03G06670.1">
    <property type="protein sequence ID" value="LPERR03G06670.1"/>
    <property type="gene ID" value="LPERR03G06670"/>
</dbReference>
<dbReference type="Pfam" id="PF05922">
    <property type="entry name" value="Inhibitor_I9"/>
    <property type="match status" value="1"/>
</dbReference>
<feature type="active site" description="Charge relay system" evidence="8 9">
    <location>
        <position position="224"/>
    </location>
</feature>
<dbReference type="Pfam" id="PF17766">
    <property type="entry name" value="fn3_6"/>
    <property type="match status" value="1"/>
</dbReference>
<evidence type="ECO:0000256" key="8">
    <source>
        <dbReference type="PIRSR" id="PIRSR615500-1"/>
    </source>
</evidence>
<proteinExistence type="inferred from homology"/>
<keyword evidence="4 12" id="KW-0732">Signal</keyword>
<keyword evidence="5 9" id="KW-0378">Hydrolase</keyword>
<dbReference type="InterPro" id="IPR015500">
    <property type="entry name" value="Peptidase_S8_subtilisin-rel"/>
</dbReference>
<dbReference type="Gene3D" id="3.30.70.80">
    <property type="entry name" value="Peptidase S8 propeptide/proteinase inhibitor I9"/>
    <property type="match status" value="1"/>
</dbReference>
<feature type="domain" description="Subtilisin-like protease fibronectin type-III" evidence="15">
    <location>
        <begin position="665"/>
        <end position="757"/>
    </location>
</feature>
<accession>A0A0D9VQV0</accession>
<feature type="compositionally biased region" description="Low complexity" evidence="11">
    <location>
        <begin position="30"/>
        <end position="39"/>
    </location>
</feature>
<dbReference type="Gene3D" id="2.60.40.2310">
    <property type="match status" value="1"/>
</dbReference>
<dbReference type="Gene3D" id="3.40.50.200">
    <property type="entry name" value="Peptidase S8/S53 domain"/>
    <property type="match status" value="1"/>
</dbReference>
<dbReference type="PROSITE" id="PS00136">
    <property type="entry name" value="SUBTILASE_ASP"/>
    <property type="match status" value="1"/>
</dbReference>
<dbReference type="Proteomes" id="UP000032180">
    <property type="component" value="Chromosome 3"/>
</dbReference>
<keyword evidence="3 9" id="KW-0645">Protease</keyword>
<evidence type="ECO:0000256" key="7">
    <source>
        <dbReference type="ARBA" id="ARBA00023180"/>
    </source>
</evidence>
<dbReference type="PROSITE" id="PS00138">
    <property type="entry name" value="SUBTILASE_SER"/>
    <property type="match status" value="1"/>
</dbReference>
<evidence type="ECO:0000256" key="1">
    <source>
        <dbReference type="ARBA" id="ARBA00004613"/>
    </source>
</evidence>
<dbReference type="HOGENOM" id="CLU_000625_4_2_1"/>
<dbReference type="InterPro" id="IPR023827">
    <property type="entry name" value="Peptidase_S8_Asp-AS"/>
</dbReference>
<organism evidence="16 17">
    <name type="scientific">Leersia perrieri</name>
    <dbReference type="NCBI Taxonomy" id="77586"/>
    <lineage>
        <taxon>Eukaryota</taxon>
        <taxon>Viridiplantae</taxon>
        <taxon>Streptophyta</taxon>
        <taxon>Embryophyta</taxon>
        <taxon>Tracheophyta</taxon>
        <taxon>Spermatophyta</taxon>
        <taxon>Magnoliopsida</taxon>
        <taxon>Liliopsida</taxon>
        <taxon>Poales</taxon>
        <taxon>Poaceae</taxon>
        <taxon>BOP clade</taxon>
        <taxon>Oryzoideae</taxon>
        <taxon>Oryzeae</taxon>
        <taxon>Oryzinae</taxon>
        <taxon>Leersia</taxon>
    </lineage>
</organism>
<keyword evidence="17" id="KW-1185">Reference proteome</keyword>
<dbReference type="PANTHER" id="PTHR10795">
    <property type="entry name" value="PROPROTEIN CONVERTASE SUBTILISIN/KEXIN"/>
    <property type="match status" value="1"/>
</dbReference>
<dbReference type="InterPro" id="IPR037045">
    <property type="entry name" value="S8pro/Inhibitor_I9_sf"/>
</dbReference>
<dbReference type="InterPro" id="IPR010259">
    <property type="entry name" value="S8pro/Inhibitor_I9"/>
</dbReference>
<dbReference type="STRING" id="77586.A0A0D9VQV0"/>
<dbReference type="SUPFAM" id="SSF52743">
    <property type="entry name" value="Subtilisin-like"/>
    <property type="match status" value="1"/>
</dbReference>
<feature type="signal peptide" evidence="12">
    <location>
        <begin position="1"/>
        <end position="24"/>
    </location>
</feature>
<evidence type="ECO:0000313" key="16">
    <source>
        <dbReference type="EnsemblPlants" id="LPERR03G06670.1"/>
    </source>
</evidence>
<dbReference type="PRINTS" id="PR00723">
    <property type="entry name" value="SUBTILISIN"/>
</dbReference>
<keyword evidence="6 9" id="KW-0720">Serine protease</keyword>
<evidence type="ECO:0000256" key="3">
    <source>
        <dbReference type="ARBA" id="ARBA00022670"/>
    </source>
</evidence>
<comment type="subcellular location">
    <subcellularLocation>
        <location evidence="1">Secreted</location>
    </subcellularLocation>
</comment>
<dbReference type="PROSITE" id="PS51892">
    <property type="entry name" value="SUBTILASE"/>
    <property type="match status" value="1"/>
</dbReference>
<dbReference type="Pfam" id="PF00082">
    <property type="entry name" value="Peptidase_S8"/>
    <property type="match status" value="1"/>
</dbReference>
<feature type="active site" description="Charge relay system" evidence="8 9">
    <location>
        <position position="548"/>
    </location>
</feature>
<reference evidence="16" key="3">
    <citation type="submission" date="2015-04" db="UniProtKB">
        <authorList>
            <consortium name="EnsemblPlants"/>
        </authorList>
    </citation>
    <scope>IDENTIFICATION</scope>
</reference>
<evidence type="ECO:0000256" key="9">
    <source>
        <dbReference type="PROSITE-ProRule" id="PRU01240"/>
    </source>
</evidence>
<evidence type="ECO:0000259" key="14">
    <source>
        <dbReference type="Pfam" id="PF05922"/>
    </source>
</evidence>
<dbReference type="eggNOG" id="ENOG502QPQR">
    <property type="taxonomic scope" value="Eukaryota"/>
</dbReference>
<evidence type="ECO:0000256" key="4">
    <source>
        <dbReference type="ARBA" id="ARBA00022729"/>
    </source>
</evidence>
<feature type="chain" id="PRO_5002347728" description="Subtilisin-like protease" evidence="12">
    <location>
        <begin position="25"/>
        <end position="771"/>
    </location>
</feature>
<evidence type="ECO:0000313" key="17">
    <source>
        <dbReference type="Proteomes" id="UP000032180"/>
    </source>
</evidence>
<feature type="region of interest" description="Disordered" evidence="11">
    <location>
        <begin position="24"/>
        <end position="46"/>
    </location>
</feature>
<reference evidence="17" key="2">
    <citation type="submission" date="2013-12" db="EMBL/GenBank/DDBJ databases">
        <authorList>
            <person name="Yu Y."/>
            <person name="Lee S."/>
            <person name="de Baynast K."/>
            <person name="Wissotski M."/>
            <person name="Liu L."/>
            <person name="Talag J."/>
            <person name="Goicoechea J."/>
            <person name="Angelova A."/>
            <person name="Jetty R."/>
            <person name="Kudrna D."/>
            <person name="Golser W."/>
            <person name="Rivera L."/>
            <person name="Zhang J."/>
            <person name="Wing R."/>
        </authorList>
    </citation>
    <scope>NUCLEOTIDE SEQUENCE</scope>
</reference>
<evidence type="ECO:0000256" key="6">
    <source>
        <dbReference type="ARBA" id="ARBA00022825"/>
    </source>
</evidence>
<evidence type="ECO:0000256" key="2">
    <source>
        <dbReference type="ARBA" id="ARBA00011073"/>
    </source>
</evidence>
<dbReference type="Gene3D" id="3.50.30.30">
    <property type="match status" value="1"/>
</dbReference>
<evidence type="ECO:0000259" key="15">
    <source>
        <dbReference type="Pfam" id="PF17766"/>
    </source>
</evidence>
<evidence type="ECO:0000256" key="12">
    <source>
        <dbReference type="SAM" id="SignalP"/>
    </source>
</evidence>
<dbReference type="GO" id="GO:0005576">
    <property type="term" value="C:extracellular region"/>
    <property type="evidence" value="ECO:0007669"/>
    <property type="project" value="UniProtKB-SubCell"/>
</dbReference>
<dbReference type="GO" id="GO:0006508">
    <property type="term" value="P:proteolysis"/>
    <property type="evidence" value="ECO:0007669"/>
    <property type="project" value="UniProtKB-KW"/>
</dbReference>
<evidence type="ECO:0000256" key="10">
    <source>
        <dbReference type="RuleBase" id="RU003355"/>
    </source>
</evidence>
<dbReference type="GO" id="GO:0004252">
    <property type="term" value="F:serine-type endopeptidase activity"/>
    <property type="evidence" value="ECO:0007669"/>
    <property type="project" value="UniProtKB-UniRule"/>
</dbReference>
<keyword evidence="7" id="KW-0325">Glycoprotein</keyword>
<dbReference type="InterPro" id="IPR034197">
    <property type="entry name" value="Peptidases_S8_3"/>
</dbReference>
<dbReference type="InterPro" id="IPR041469">
    <property type="entry name" value="Subtilisin-like_FN3"/>
</dbReference>
<sequence>MVSFKILCFLLCFILAPPLSTVDSADKPSKPTTSPSLTSHAQSKTHPGEEYRTYIILLWPPTDPEASAMGMDEAAHCAWYESFLPTKLTDAGEPRLLRSYRFVFNGFAATLTEAELKMVAKKRGFLRSFPDRVRHLCTTYTPEFIGLSKGKGVWSDTNYGKGVIIGVIDSGINDQHPSLDDHDIMPPPMKWKGSCQGNIRCNNKLIGAKTFVAGDDQASDQNGHGTHTATTAAGNFVEYTSLHGLAPGTAAGVAPGAHLAVYKACQDLSCNDQAILHAMDAAIGDGVDVISVSISKRLSNIPYDHDPVAIGAFTAMWHGVLVVASAGNRGPNASSIANDTPWILTVGAGSVDRSFPAQVWLQNGDTVPGESLADRTASTSDEWFPLHYSNDPAQRYCNYPEIEGQFTGKIVVCDASSGQKRQRAIIENLLGDNDAEGVVLIDLEEHGYTTILQDYGPNVIQVPNATAGNLRNYSMSEGTKGMMVFRNETVLQAIPAPVVAHFSSRGPSLRSPGLIKPDILAPGLNILAGTLRADFSEAPAFQFRSGTSMATPHVSGVAALIRSRHPDWSAAAIKSAIMTTTTLERNDGGGYILDHHLKEEASGYARGAGLVNAKMAMDPGLIYDISASDYVSYLCTVFGEAPQQAISRIPSWRCSDLPQTSEAMLNYPSITVPLQPTPFTVVRTLTNVGPPELYAVTVFMPEPVTVTVFPRWLFFNNTGDRAAITLTVSGHTSNGQPFIEGNLMLSSLTHSVRNRIIAVVGLGGTHHEHGA</sequence>
<comment type="similarity">
    <text evidence="2 9 10">Belongs to the peptidase S8 family.</text>
</comment>
<evidence type="ECO:0000256" key="11">
    <source>
        <dbReference type="SAM" id="MobiDB-lite"/>
    </source>
</evidence>
<dbReference type="AlphaFoldDB" id="A0A0D9VQV0"/>
<feature type="active site" description="Charge relay system" evidence="8 9">
    <location>
        <position position="169"/>
    </location>
</feature>
<reference evidence="16 17" key="1">
    <citation type="submission" date="2012-08" db="EMBL/GenBank/DDBJ databases">
        <title>Oryza genome evolution.</title>
        <authorList>
            <person name="Wing R.A."/>
        </authorList>
    </citation>
    <scope>NUCLEOTIDE SEQUENCE</scope>
</reference>
<evidence type="ECO:0008006" key="18">
    <source>
        <dbReference type="Google" id="ProtNLM"/>
    </source>
</evidence>
<dbReference type="InterPro" id="IPR045051">
    <property type="entry name" value="SBT"/>
</dbReference>
<dbReference type="CDD" id="cd02120">
    <property type="entry name" value="PA_subtilisin_like"/>
    <property type="match status" value="1"/>
</dbReference>
<feature type="domain" description="Peptidase S8/S53" evidence="13">
    <location>
        <begin position="160"/>
        <end position="586"/>
    </location>
</feature>
<evidence type="ECO:0000256" key="5">
    <source>
        <dbReference type="ARBA" id="ARBA00022801"/>
    </source>
</evidence>
<name>A0A0D9VQV0_9ORYZ</name>
<evidence type="ECO:0000259" key="13">
    <source>
        <dbReference type="Pfam" id="PF00082"/>
    </source>
</evidence>
<dbReference type="CDD" id="cd04852">
    <property type="entry name" value="Peptidases_S8_3"/>
    <property type="match status" value="1"/>
</dbReference>
<dbReference type="InterPro" id="IPR036852">
    <property type="entry name" value="Peptidase_S8/S53_dom_sf"/>
</dbReference>
<feature type="domain" description="Inhibitor I9" evidence="14">
    <location>
        <begin position="53"/>
        <end position="136"/>
    </location>
</feature>
<dbReference type="InterPro" id="IPR023828">
    <property type="entry name" value="Peptidase_S8_Ser-AS"/>
</dbReference>
<protein>
    <recommendedName>
        <fullName evidence="18">Subtilisin-like protease</fullName>
    </recommendedName>
</protein>
<dbReference type="InterPro" id="IPR000209">
    <property type="entry name" value="Peptidase_S8/S53_dom"/>
</dbReference>
<dbReference type="Gramene" id="LPERR03G06670.1">
    <property type="protein sequence ID" value="LPERR03G06670.1"/>
    <property type="gene ID" value="LPERR03G06670"/>
</dbReference>